<comment type="caution">
    <text evidence="1">The sequence shown here is derived from an EMBL/GenBank/DDBJ whole genome shotgun (WGS) entry which is preliminary data.</text>
</comment>
<name>A0A2I1I5B9_9ACTO</name>
<dbReference type="InterPro" id="IPR011013">
    <property type="entry name" value="Gal_mutarotase_sf_dom"/>
</dbReference>
<organism evidence="1 2">
    <name type="scientific">Schaalia turicensis</name>
    <dbReference type="NCBI Taxonomy" id="131111"/>
    <lineage>
        <taxon>Bacteria</taxon>
        <taxon>Bacillati</taxon>
        <taxon>Actinomycetota</taxon>
        <taxon>Actinomycetes</taxon>
        <taxon>Actinomycetales</taxon>
        <taxon>Actinomycetaceae</taxon>
        <taxon>Schaalia</taxon>
    </lineage>
</organism>
<dbReference type="OrthoDB" id="7335506at2"/>
<dbReference type="GO" id="GO:0003824">
    <property type="term" value="F:catalytic activity"/>
    <property type="evidence" value="ECO:0007669"/>
    <property type="project" value="InterPro"/>
</dbReference>
<evidence type="ECO:0008006" key="3">
    <source>
        <dbReference type="Google" id="ProtNLM"/>
    </source>
</evidence>
<dbReference type="RefSeq" id="WP_101628081.1">
    <property type="nucleotide sequence ID" value="NZ_PKKJ01000004.1"/>
</dbReference>
<protein>
    <recommendedName>
        <fullName evidence="3">Aldose epimerase</fullName>
    </recommendedName>
</protein>
<dbReference type="EMBL" id="PKKJ01000004">
    <property type="protein sequence ID" value="PKY66317.1"/>
    <property type="molecule type" value="Genomic_DNA"/>
</dbReference>
<dbReference type="SUPFAM" id="SSF74650">
    <property type="entry name" value="Galactose mutarotase-like"/>
    <property type="match status" value="1"/>
</dbReference>
<gene>
    <name evidence="1" type="ORF">CYJ25_04905</name>
</gene>
<proteinExistence type="predicted"/>
<dbReference type="AlphaFoldDB" id="A0A2I1I5B9"/>
<evidence type="ECO:0000313" key="1">
    <source>
        <dbReference type="EMBL" id="PKY66317.1"/>
    </source>
</evidence>
<dbReference type="InterPro" id="IPR014718">
    <property type="entry name" value="GH-type_carb-bd"/>
</dbReference>
<dbReference type="GO" id="GO:0005975">
    <property type="term" value="P:carbohydrate metabolic process"/>
    <property type="evidence" value="ECO:0007669"/>
    <property type="project" value="InterPro"/>
</dbReference>
<sequence length="324" mass="34970">MSVSIGTGKVRATIQIQGAMTTALFEAGTDKEFTPSYVATWEGFPEAPILDKLRGDFLCVPFGAAPESAEELPEGWRNGHNGASPWIHGPSANLRWNVEALEANSALLSLDYADDDPVKRVERRVTCVEGAVEFEDSIIMRTDARLPLGLHPIFRLPKNTGDAHIELGEADGFWAFPADSGTTVLERGARFSDLAKAPRADGGTIDLTRLPLTEEVDEIVLTAGPKDGRVTLVNDAEGYKATLEWDRTLLNNVMFWISNHGRKGAPWGGTNLCLGVEPITSAFDFGEGVSAATSPLTEAGYATAIDLKAGQTYTITHRISAERI</sequence>
<dbReference type="Proteomes" id="UP000234545">
    <property type="component" value="Unassembled WGS sequence"/>
</dbReference>
<accession>A0A2I1I5B9</accession>
<evidence type="ECO:0000313" key="2">
    <source>
        <dbReference type="Proteomes" id="UP000234545"/>
    </source>
</evidence>
<dbReference type="Gene3D" id="2.70.98.10">
    <property type="match status" value="1"/>
</dbReference>
<dbReference type="GO" id="GO:0030246">
    <property type="term" value="F:carbohydrate binding"/>
    <property type="evidence" value="ECO:0007669"/>
    <property type="project" value="InterPro"/>
</dbReference>
<reference evidence="1 2" key="1">
    <citation type="submission" date="2017-12" db="EMBL/GenBank/DDBJ databases">
        <title>Phylogenetic diversity of female urinary microbiome.</title>
        <authorList>
            <person name="Thomas-White K."/>
            <person name="Wolfe A.J."/>
        </authorList>
    </citation>
    <scope>NUCLEOTIDE SEQUENCE [LARGE SCALE GENOMIC DNA]</scope>
    <source>
        <strain evidence="1 2">UMB0250</strain>
    </source>
</reference>